<dbReference type="SUPFAM" id="SSF55031">
    <property type="entry name" value="Bacterial exopeptidase dimerisation domain"/>
    <property type="match status" value="1"/>
</dbReference>
<evidence type="ECO:0000313" key="12">
    <source>
        <dbReference type="Proteomes" id="UP000007460"/>
    </source>
</evidence>
<dbReference type="KEGG" id="apb:SAR116_0252"/>
<gene>
    <name evidence="11" type="ordered locus">SAR116_0252</name>
</gene>
<evidence type="ECO:0000256" key="8">
    <source>
        <dbReference type="ARBA" id="ARBA00022833"/>
    </source>
</evidence>
<dbReference type="NCBIfam" id="TIGR01892">
    <property type="entry name" value="AcOrn-deacetyl"/>
    <property type="match status" value="1"/>
</dbReference>
<evidence type="ECO:0000256" key="6">
    <source>
        <dbReference type="ARBA" id="ARBA00022723"/>
    </source>
</evidence>
<dbReference type="GO" id="GO:0046872">
    <property type="term" value="F:metal ion binding"/>
    <property type="evidence" value="ECO:0007669"/>
    <property type="project" value="UniProtKB-KW"/>
</dbReference>
<evidence type="ECO:0000256" key="3">
    <source>
        <dbReference type="ARBA" id="ARBA00022490"/>
    </source>
</evidence>
<proteinExistence type="inferred from homology"/>
<evidence type="ECO:0000256" key="7">
    <source>
        <dbReference type="ARBA" id="ARBA00022801"/>
    </source>
</evidence>
<evidence type="ECO:0000313" key="11">
    <source>
        <dbReference type="EMBL" id="ADE38495.1"/>
    </source>
</evidence>
<dbReference type="InterPro" id="IPR002933">
    <property type="entry name" value="Peptidase_M20"/>
</dbReference>
<dbReference type="NCBIfam" id="NF005710">
    <property type="entry name" value="PRK07522.1"/>
    <property type="match status" value="1"/>
</dbReference>
<dbReference type="PROSITE" id="PS00759">
    <property type="entry name" value="ARGE_DAPE_CPG2_2"/>
    <property type="match status" value="1"/>
</dbReference>
<dbReference type="STRING" id="488538.SAR116_0252"/>
<dbReference type="GO" id="GO:0008777">
    <property type="term" value="F:acetylornithine deacetylase activity"/>
    <property type="evidence" value="ECO:0007669"/>
    <property type="project" value="UniProtKB-EC"/>
</dbReference>
<sequence>MNQTVDILNDLVGFASVSRDPNRMLIDYVADKLAKYGVDPVIIPDKSGKKANLYAVTGPDIDGGVMLSGHTDVVPIDGQNWTKPAFSCTYEDGKYYGRGTADMKGFVAAAIASFINATRLNLNNPLHLALSYDEEIGCIGVRSLIDMLGKSPHKPAFCIVGEPTEMGLATGHKGKTAIRANCQGREGHSALAPMAMNALHLACDLAGQIRHMQDELARAGHKDDDYNVPYTTMHVGRIEGGIQLNIVPNAAFIDFEIRNLAEDDPMALLDKLKERIAPIIEIAKKTAPEANIQFTITNTYPGLNTPKDAEIVSFMKALTGHNTTIKVAFGTEGGLFTRDIGIPSVICGPGSMDQGHKPDEFVSAEQLAQCDTMLSTLNQRLVKGI</sequence>
<dbReference type="PROSITE" id="PS00758">
    <property type="entry name" value="ARGE_DAPE_CPG2_1"/>
    <property type="match status" value="1"/>
</dbReference>
<keyword evidence="7 11" id="KW-0378">Hydrolase</keyword>
<comment type="cofactor">
    <cofactor evidence="1">
        <name>Zn(2+)</name>
        <dbReference type="ChEBI" id="CHEBI:29105"/>
    </cofactor>
</comment>
<feature type="domain" description="Peptidase M20 dimerisation" evidence="10">
    <location>
        <begin position="170"/>
        <end position="277"/>
    </location>
</feature>
<dbReference type="EC" id="3.5.1.16" evidence="11"/>
<dbReference type="InterPro" id="IPR036264">
    <property type="entry name" value="Bact_exopeptidase_dim_dom"/>
</dbReference>
<keyword evidence="12" id="KW-1185">Reference proteome</keyword>
<dbReference type="EMBL" id="CP001751">
    <property type="protein sequence ID" value="ADE38495.1"/>
    <property type="molecule type" value="Genomic_DNA"/>
</dbReference>
<comment type="similarity">
    <text evidence="2">Belongs to the peptidase M20A family. ArgE subfamily.</text>
</comment>
<keyword evidence="5" id="KW-0028">Amino-acid biosynthesis</keyword>
<reference evidence="11 12" key="1">
    <citation type="journal article" date="2010" name="J. Bacteriol.">
        <title>Complete genome sequence of "Candidatus Puniceispirillum marinum" IMCC1322, a representative of the SAR116 clade in the Alphaproteobacteria.</title>
        <authorList>
            <person name="Oh H.M."/>
            <person name="Kwon K.K."/>
            <person name="Kang I."/>
            <person name="Kang S.G."/>
            <person name="Lee J.H."/>
            <person name="Kim S.J."/>
            <person name="Cho J.C."/>
        </authorList>
    </citation>
    <scope>NUCLEOTIDE SEQUENCE [LARGE SCALE GENOMIC DNA]</scope>
    <source>
        <strain evidence="11 12">IMCC1322</strain>
    </source>
</reference>
<dbReference type="HOGENOM" id="CLU_021802_2_4_5"/>
<dbReference type="PANTHER" id="PTHR43808">
    <property type="entry name" value="ACETYLORNITHINE DEACETYLASE"/>
    <property type="match status" value="1"/>
</dbReference>
<dbReference type="OrthoDB" id="9809784at2"/>
<keyword evidence="9" id="KW-0170">Cobalt</keyword>
<dbReference type="RefSeq" id="WP_013045125.1">
    <property type="nucleotide sequence ID" value="NC_014010.1"/>
</dbReference>
<dbReference type="InterPro" id="IPR011650">
    <property type="entry name" value="Peptidase_M20_dimer"/>
</dbReference>
<evidence type="ECO:0000259" key="10">
    <source>
        <dbReference type="Pfam" id="PF07687"/>
    </source>
</evidence>
<dbReference type="Pfam" id="PF07687">
    <property type="entry name" value="M20_dimer"/>
    <property type="match status" value="1"/>
</dbReference>
<dbReference type="Gene3D" id="3.40.630.10">
    <property type="entry name" value="Zn peptidases"/>
    <property type="match status" value="1"/>
</dbReference>
<keyword evidence="4" id="KW-0055">Arginine biosynthesis</keyword>
<dbReference type="CDD" id="cd03894">
    <property type="entry name" value="M20_ArgE"/>
    <property type="match status" value="1"/>
</dbReference>
<evidence type="ECO:0000256" key="5">
    <source>
        <dbReference type="ARBA" id="ARBA00022605"/>
    </source>
</evidence>
<accession>D5BPZ7</accession>
<evidence type="ECO:0000256" key="1">
    <source>
        <dbReference type="ARBA" id="ARBA00001947"/>
    </source>
</evidence>
<dbReference type="InterPro" id="IPR010169">
    <property type="entry name" value="AcOrn-deacetyl"/>
</dbReference>
<dbReference type="GO" id="GO:0006526">
    <property type="term" value="P:L-arginine biosynthetic process"/>
    <property type="evidence" value="ECO:0007669"/>
    <property type="project" value="UniProtKB-KW"/>
</dbReference>
<dbReference type="Pfam" id="PF01546">
    <property type="entry name" value="Peptidase_M20"/>
    <property type="match status" value="1"/>
</dbReference>
<protein>
    <submittedName>
        <fullName evidence="11">Acetylornithine deacetylase</fullName>
        <ecNumber evidence="11">3.5.1.16</ecNumber>
    </submittedName>
</protein>
<name>D5BPZ7_PUNMI</name>
<evidence type="ECO:0000256" key="2">
    <source>
        <dbReference type="ARBA" id="ARBA00005691"/>
    </source>
</evidence>
<dbReference type="InterPro" id="IPR050072">
    <property type="entry name" value="Peptidase_M20A"/>
</dbReference>
<dbReference type="InterPro" id="IPR001261">
    <property type="entry name" value="ArgE/DapE_CS"/>
</dbReference>
<dbReference type="Proteomes" id="UP000007460">
    <property type="component" value="Chromosome"/>
</dbReference>
<organism evidence="11 12">
    <name type="scientific">Puniceispirillum marinum (strain IMCC1322)</name>
    <dbReference type="NCBI Taxonomy" id="488538"/>
    <lineage>
        <taxon>Bacteria</taxon>
        <taxon>Pseudomonadati</taxon>
        <taxon>Pseudomonadota</taxon>
        <taxon>Alphaproteobacteria</taxon>
        <taxon>Candidatus Puniceispirillales</taxon>
        <taxon>Candidatus Puniceispirillaceae</taxon>
        <taxon>Candidatus Puniceispirillum</taxon>
    </lineage>
</organism>
<keyword evidence="6" id="KW-0479">Metal-binding</keyword>
<dbReference type="AlphaFoldDB" id="D5BPZ7"/>
<keyword evidence="8" id="KW-0862">Zinc</keyword>
<dbReference type="Gene3D" id="3.30.70.360">
    <property type="match status" value="1"/>
</dbReference>
<evidence type="ECO:0000256" key="9">
    <source>
        <dbReference type="ARBA" id="ARBA00023285"/>
    </source>
</evidence>
<evidence type="ECO:0000256" key="4">
    <source>
        <dbReference type="ARBA" id="ARBA00022571"/>
    </source>
</evidence>
<dbReference type="SUPFAM" id="SSF53187">
    <property type="entry name" value="Zn-dependent exopeptidases"/>
    <property type="match status" value="1"/>
</dbReference>
<dbReference type="PANTHER" id="PTHR43808:SF31">
    <property type="entry name" value="N-ACETYL-L-CITRULLINE DEACETYLASE"/>
    <property type="match status" value="1"/>
</dbReference>
<keyword evidence="3" id="KW-0963">Cytoplasm</keyword>
<dbReference type="eggNOG" id="COG0624">
    <property type="taxonomic scope" value="Bacteria"/>
</dbReference>